<keyword evidence="2" id="KW-1185">Reference proteome</keyword>
<sequence length="149" mass="15663">DVIIHMFLNVIPRMEPVIMVYVILAQCGKLNCTSSPNLPAQPTIPPAQPTQPPAQPTQTPAKLSTCTPTCVKPKSCANSKYQCLSSNCPKGQACNNAGASKQVKSVAEIAGTCSAITLPAIFVAWGVNVACDIIEEAATDVMEVVTNVH</sequence>
<feature type="non-terminal residue" evidence="1">
    <location>
        <position position="149"/>
    </location>
</feature>
<reference evidence="1" key="1">
    <citation type="submission" date="2021-06" db="EMBL/GenBank/DDBJ databases">
        <authorList>
            <person name="Kallberg Y."/>
            <person name="Tangrot J."/>
            <person name="Rosling A."/>
        </authorList>
    </citation>
    <scope>NUCLEOTIDE SEQUENCE</scope>
    <source>
        <strain evidence="1">MA453B</strain>
    </source>
</reference>
<name>A0A9N9K5J9_9GLOM</name>
<feature type="non-terminal residue" evidence="1">
    <location>
        <position position="1"/>
    </location>
</feature>
<dbReference type="Proteomes" id="UP000789405">
    <property type="component" value="Unassembled WGS sequence"/>
</dbReference>
<comment type="caution">
    <text evidence="1">The sequence shown here is derived from an EMBL/GenBank/DDBJ whole genome shotgun (WGS) entry which is preliminary data.</text>
</comment>
<protein>
    <submittedName>
        <fullName evidence="1">3533_t:CDS:1</fullName>
    </submittedName>
</protein>
<proteinExistence type="predicted"/>
<accession>A0A9N9K5J9</accession>
<dbReference type="EMBL" id="CAJVPY010049395">
    <property type="protein sequence ID" value="CAG8812890.1"/>
    <property type="molecule type" value="Genomic_DNA"/>
</dbReference>
<organism evidence="1 2">
    <name type="scientific">Dentiscutata erythropus</name>
    <dbReference type="NCBI Taxonomy" id="1348616"/>
    <lineage>
        <taxon>Eukaryota</taxon>
        <taxon>Fungi</taxon>
        <taxon>Fungi incertae sedis</taxon>
        <taxon>Mucoromycota</taxon>
        <taxon>Glomeromycotina</taxon>
        <taxon>Glomeromycetes</taxon>
        <taxon>Diversisporales</taxon>
        <taxon>Gigasporaceae</taxon>
        <taxon>Dentiscutata</taxon>
    </lineage>
</organism>
<gene>
    <name evidence="1" type="ORF">DERYTH_LOCUS25710</name>
</gene>
<evidence type="ECO:0000313" key="1">
    <source>
        <dbReference type="EMBL" id="CAG8812890.1"/>
    </source>
</evidence>
<dbReference type="AlphaFoldDB" id="A0A9N9K5J9"/>
<evidence type="ECO:0000313" key="2">
    <source>
        <dbReference type="Proteomes" id="UP000789405"/>
    </source>
</evidence>